<comment type="caution">
    <text evidence="2">The sequence shown here is derived from an EMBL/GenBank/DDBJ whole genome shotgun (WGS) entry which is preliminary data.</text>
</comment>
<gene>
    <name evidence="2" type="ORF">QQF64_032070</name>
</gene>
<organism evidence="2 3">
    <name type="scientific">Cirrhinus molitorella</name>
    <name type="common">mud carp</name>
    <dbReference type="NCBI Taxonomy" id="172907"/>
    <lineage>
        <taxon>Eukaryota</taxon>
        <taxon>Metazoa</taxon>
        <taxon>Chordata</taxon>
        <taxon>Craniata</taxon>
        <taxon>Vertebrata</taxon>
        <taxon>Euteleostomi</taxon>
        <taxon>Actinopterygii</taxon>
        <taxon>Neopterygii</taxon>
        <taxon>Teleostei</taxon>
        <taxon>Ostariophysi</taxon>
        <taxon>Cypriniformes</taxon>
        <taxon>Cyprinidae</taxon>
        <taxon>Labeoninae</taxon>
        <taxon>Labeonini</taxon>
        <taxon>Cirrhinus</taxon>
    </lineage>
</organism>
<dbReference type="Proteomes" id="UP001558613">
    <property type="component" value="Unassembled WGS sequence"/>
</dbReference>
<accession>A0ABR3MYU8</accession>
<evidence type="ECO:0000313" key="3">
    <source>
        <dbReference type="Proteomes" id="UP001558613"/>
    </source>
</evidence>
<protein>
    <submittedName>
        <fullName evidence="2">Uncharacterized protein</fullName>
    </submittedName>
</protein>
<reference evidence="2 3" key="1">
    <citation type="submission" date="2023-09" db="EMBL/GenBank/DDBJ databases">
        <authorList>
            <person name="Wang M."/>
        </authorList>
    </citation>
    <scope>NUCLEOTIDE SEQUENCE [LARGE SCALE GENOMIC DNA]</scope>
    <source>
        <strain evidence="2">GT-2023</strain>
        <tissue evidence="2">Liver</tissue>
    </source>
</reference>
<feature type="region of interest" description="Disordered" evidence="1">
    <location>
        <begin position="38"/>
        <end position="60"/>
    </location>
</feature>
<sequence>MSPDGALVGWIHDKMGFCVFSADGDAPAFPIVSCLSPRDSRDTTGLRGEPKDTENIHPYPRRCPGALEDIAFVHYQTAMGNKPLLDQGQVIQQCGISLTSAGVFHQPC</sequence>
<evidence type="ECO:0000256" key="1">
    <source>
        <dbReference type="SAM" id="MobiDB-lite"/>
    </source>
</evidence>
<proteinExistence type="predicted"/>
<evidence type="ECO:0000313" key="2">
    <source>
        <dbReference type="EMBL" id="KAL1269781.1"/>
    </source>
</evidence>
<name>A0ABR3MYU8_9TELE</name>
<feature type="compositionally biased region" description="Basic and acidic residues" evidence="1">
    <location>
        <begin position="38"/>
        <end position="55"/>
    </location>
</feature>
<keyword evidence="3" id="KW-1185">Reference proteome</keyword>
<dbReference type="EMBL" id="JAYMGO010000008">
    <property type="protein sequence ID" value="KAL1269781.1"/>
    <property type="molecule type" value="Genomic_DNA"/>
</dbReference>